<dbReference type="Proteomes" id="UP000651482">
    <property type="component" value="Unassembled WGS sequence"/>
</dbReference>
<evidence type="ECO:0000313" key="4">
    <source>
        <dbReference type="EMBL" id="MBC8532655.1"/>
    </source>
</evidence>
<dbReference type="PANTHER" id="PTHR43384:SF6">
    <property type="entry name" value="SEPTUM SITE-DETERMINING PROTEIN MIND HOMOLOG, CHLOROPLASTIC"/>
    <property type="match status" value="1"/>
</dbReference>
<dbReference type="InterPro" id="IPR050625">
    <property type="entry name" value="ParA/MinD_ATPase"/>
</dbReference>
<evidence type="ECO:0000259" key="3">
    <source>
        <dbReference type="Pfam" id="PF01656"/>
    </source>
</evidence>
<dbReference type="Pfam" id="PF01656">
    <property type="entry name" value="CbiA"/>
    <property type="match status" value="1"/>
</dbReference>
<dbReference type="Gene3D" id="3.40.50.300">
    <property type="entry name" value="P-loop containing nucleotide triphosphate hydrolases"/>
    <property type="match status" value="1"/>
</dbReference>
<gene>
    <name evidence="4" type="ORF">IAG03_01280</name>
</gene>
<evidence type="ECO:0000256" key="1">
    <source>
        <dbReference type="ARBA" id="ARBA00022741"/>
    </source>
</evidence>
<dbReference type="GO" id="GO:0016887">
    <property type="term" value="F:ATP hydrolysis activity"/>
    <property type="evidence" value="ECO:0007669"/>
    <property type="project" value="TreeGrafter"/>
</dbReference>
<dbReference type="RefSeq" id="WP_249317865.1">
    <property type="nucleotide sequence ID" value="NZ_JACRSN010000001.1"/>
</dbReference>
<keyword evidence="1" id="KW-0547">Nucleotide-binding</keyword>
<reference evidence="4" key="1">
    <citation type="submission" date="2020-08" db="EMBL/GenBank/DDBJ databases">
        <title>Genome public.</title>
        <authorList>
            <person name="Liu C."/>
            <person name="Sun Q."/>
        </authorList>
    </citation>
    <scope>NUCLEOTIDE SEQUENCE</scope>
    <source>
        <strain evidence="4">NSJ-40</strain>
    </source>
</reference>
<keyword evidence="2" id="KW-0067">ATP-binding</keyword>
<protein>
    <submittedName>
        <fullName evidence="4">AAA family ATPase</fullName>
    </submittedName>
</protein>
<dbReference type="AlphaFoldDB" id="A0A926HRC8"/>
<dbReference type="SUPFAM" id="SSF52540">
    <property type="entry name" value="P-loop containing nucleoside triphosphate hydrolases"/>
    <property type="match status" value="1"/>
</dbReference>
<dbReference type="GO" id="GO:0005524">
    <property type="term" value="F:ATP binding"/>
    <property type="evidence" value="ECO:0007669"/>
    <property type="project" value="UniProtKB-KW"/>
</dbReference>
<keyword evidence="5" id="KW-1185">Reference proteome</keyword>
<proteinExistence type="predicted"/>
<dbReference type="InterPro" id="IPR027417">
    <property type="entry name" value="P-loop_NTPase"/>
</dbReference>
<accession>A0A926HRC8</accession>
<evidence type="ECO:0000256" key="2">
    <source>
        <dbReference type="ARBA" id="ARBA00022840"/>
    </source>
</evidence>
<dbReference type="InterPro" id="IPR002586">
    <property type="entry name" value="CobQ/CobB/MinD/ParA_Nub-bd_dom"/>
</dbReference>
<dbReference type="EMBL" id="JACRSN010000001">
    <property type="protein sequence ID" value="MBC8532655.1"/>
    <property type="molecule type" value="Genomic_DNA"/>
</dbReference>
<comment type="caution">
    <text evidence="4">The sequence shown here is derived from an EMBL/GenBank/DDBJ whole genome shotgun (WGS) entry which is preliminary data.</text>
</comment>
<name>A0A926HRC8_9FIRM</name>
<feature type="domain" description="CobQ/CobB/MinD/ParA nucleotide binding" evidence="3">
    <location>
        <begin position="6"/>
        <end position="217"/>
    </location>
</feature>
<organism evidence="4 5">
    <name type="scientific">Yeguia hominis</name>
    <dbReference type="NCBI Taxonomy" id="2763662"/>
    <lineage>
        <taxon>Bacteria</taxon>
        <taxon>Bacillati</taxon>
        <taxon>Bacillota</taxon>
        <taxon>Clostridia</taxon>
        <taxon>Eubacteriales</taxon>
        <taxon>Yeguiaceae</taxon>
        <taxon>Yeguia</taxon>
    </lineage>
</organism>
<sequence length="244" mass="25800">MGAVTVITSGKGGVGKSTVTAGLGGALARRGKRVLLMDMETGLRGLERMMGADELLVFDSADIVFGNCEPLRAVYPCPPFPGLFLLPAASTTEDALSETTMRRLISTIAPYFDHILIDSPAGVGTDFRVAACAADAAMVVVNPDPVGLRCGSTVNRLLGELGVENRRLVINRFSPDAFLKAGYYRDLDDVIDATGIRLIAVIPEDVNLSRAAADGRPCLPGLPGTMAFDRMAARMDGETIPVMI</sequence>
<dbReference type="GO" id="GO:0009898">
    <property type="term" value="C:cytoplasmic side of plasma membrane"/>
    <property type="evidence" value="ECO:0007669"/>
    <property type="project" value="TreeGrafter"/>
</dbReference>
<dbReference type="PANTHER" id="PTHR43384">
    <property type="entry name" value="SEPTUM SITE-DETERMINING PROTEIN MIND HOMOLOG, CHLOROPLASTIC-RELATED"/>
    <property type="match status" value="1"/>
</dbReference>
<dbReference type="GO" id="GO:0051782">
    <property type="term" value="P:negative regulation of cell division"/>
    <property type="evidence" value="ECO:0007669"/>
    <property type="project" value="TreeGrafter"/>
</dbReference>
<dbReference type="GO" id="GO:0005829">
    <property type="term" value="C:cytosol"/>
    <property type="evidence" value="ECO:0007669"/>
    <property type="project" value="TreeGrafter"/>
</dbReference>
<evidence type="ECO:0000313" key="5">
    <source>
        <dbReference type="Proteomes" id="UP000651482"/>
    </source>
</evidence>